<dbReference type="AlphaFoldDB" id="A0A5M8QS69"/>
<feature type="transmembrane region" description="Helical" evidence="1">
    <location>
        <begin position="6"/>
        <end position="25"/>
    </location>
</feature>
<feature type="transmembrane region" description="Helical" evidence="1">
    <location>
        <begin position="61"/>
        <end position="79"/>
    </location>
</feature>
<dbReference type="RefSeq" id="WP_139013790.1">
    <property type="nucleotide sequence ID" value="NZ_VBSN01000059.1"/>
</dbReference>
<dbReference type="OrthoDB" id="122062at2"/>
<organism evidence="2 3">
    <name type="scientific">Dyadobacter flavalbus</name>
    <dbReference type="NCBI Taxonomy" id="2579942"/>
    <lineage>
        <taxon>Bacteria</taxon>
        <taxon>Pseudomonadati</taxon>
        <taxon>Bacteroidota</taxon>
        <taxon>Cytophagia</taxon>
        <taxon>Cytophagales</taxon>
        <taxon>Spirosomataceae</taxon>
        <taxon>Dyadobacter</taxon>
    </lineage>
</organism>
<feature type="transmembrane region" description="Helical" evidence="1">
    <location>
        <begin position="37"/>
        <end position="55"/>
    </location>
</feature>
<accession>A0A5M8QS69</accession>
<keyword evidence="3" id="KW-1185">Reference proteome</keyword>
<dbReference type="GO" id="GO:0016020">
    <property type="term" value="C:membrane"/>
    <property type="evidence" value="ECO:0007669"/>
    <property type="project" value="InterPro"/>
</dbReference>
<reference evidence="2 3" key="1">
    <citation type="submission" date="2019-05" db="EMBL/GenBank/DDBJ databases">
        <authorList>
            <person name="Qu J.-H."/>
        </authorList>
    </citation>
    <scope>NUCLEOTIDE SEQUENCE [LARGE SCALE GENOMIC DNA]</scope>
    <source>
        <strain evidence="2 3">NS28</strain>
    </source>
</reference>
<sequence length="92" mass="10223">MDFIEVLGLAAGICTSSAIIPQLVTTIKKKKASDVSALMFIVLLTGNALWVYYGIDKKDIPIISTNIFTLLLNIAMLFLKVKYKKNDEKDNN</sequence>
<keyword evidence="1" id="KW-0472">Membrane</keyword>
<evidence type="ECO:0000313" key="3">
    <source>
        <dbReference type="Proteomes" id="UP000323994"/>
    </source>
</evidence>
<keyword evidence="1" id="KW-1133">Transmembrane helix</keyword>
<gene>
    <name evidence="2" type="ORF">FEM33_20130</name>
</gene>
<evidence type="ECO:0000313" key="2">
    <source>
        <dbReference type="EMBL" id="KAA6437032.1"/>
    </source>
</evidence>
<dbReference type="EMBL" id="VBSN01000059">
    <property type="protein sequence ID" value="KAA6437032.1"/>
    <property type="molecule type" value="Genomic_DNA"/>
</dbReference>
<proteinExistence type="predicted"/>
<dbReference type="InterPro" id="IPR004316">
    <property type="entry name" value="SWEET_rpt"/>
</dbReference>
<evidence type="ECO:0000256" key="1">
    <source>
        <dbReference type="SAM" id="Phobius"/>
    </source>
</evidence>
<evidence type="ECO:0008006" key="4">
    <source>
        <dbReference type="Google" id="ProtNLM"/>
    </source>
</evidence>
<dbReference type="Gene3D" id="1.20.1280.290">
    <property type="match status" value="1"/>
</dbReference>
<name>A0A5M8QS69_9BACT</name>
<dbReference type="Pfam" id="PF03083">
    <property type="entry name" value="MtN3_slv"/>
    <property type="match status" value="1"/>
</dbReference>
<dbReference type="NCBIfam" id="NF037968">
    <property type="entry name" value="SemiSWEET_2"/>
    <property type="match status" value="1"/>
</dbReference>
<dbReference type="Proteomes" id="UP000323994">
    <property type="component" value="Unassembled WGS sequence"/>
</dbReference>
<protein>
    <recommendedName>
        <fullName evidence="4">MtN3 and saliva related transmembrane protein</fullName>
    </recommendedName>
</protein>
<dbReference type="GO" id="GO:0051119">
    <property type="term" value="F:sugar transmembrane transporter activity"/>
    <property type="evidence" value="ECO:0007669"/>
    <property type="project" value="InterPro"/>
</dbReference>
<comment type="caution">
    <text evidence="2">The sequence shown here is derived from an EMBL/GenBank/DDBJ whole genome shotgun (WGS) entry which is preliminary data.</text>
</comment>
<keyword evidence="1" id="KW-0812">Transmembrane</keyword>
<dbReference type="InterPro" id="IPR047662">
    <property type="entry name" value="SemiSWEET"/>
</dbReference>